<dbReference type="Proteomes" id="UP001354989">
    <property type="component" value="Plasmid pPP1"/>
</dbReference>
<dbReference type="EMBL" id="AP025292">
    <property type="protein sequence ID" value="BDC97811.1"/>
    <property type="molecule type" value="Genomic_DNA"/>
</dbReference>
<evidence type="ECO:0000313" key="2">
    <source>
        <dbReference type="EMBL" id="BDC97811.1"/>
    </source>
</evidence>
<dbReference type="EMBL" id="AP025292">
    <property type="protein sequence ID" value="BDD00263.1"/>
    <property type="molecule type" value="Genomic_DNA"/>
</dbReference>
<dbReference type="Pfam" id="PF13358">
    <property type="entry name" value="DDE_3"/>
    <property type="match status" value="1"/>
</dbReference>
<dbReference type="EMBL" id="AP025294">
    <property type="protein sequence ID" value="BDD01361.1"/>
    <property type="molecule type" value="Genomic_DNA"/>
</dbReference>
<geneLocation type="plasmid" evidence="5 8">
    <name>pPP1</name>
</geneLocation>
<dbReference type="RefSeq" id="WP_338397052.1">
    <property type="nucleotide sequence ID" value="NZ_AP025292.1"/>
</dbReference>
<protein>
    <recommendedName>
        <fullName evidence="1">Tc1-like transposase DDE domain-containing protein</fullName>
    </recommendedName>
</protein>
<keyword evidence="5" id="KW-0614">Plasmid</keyword>
<keyword evidence="8" id="KW-1185">Reference proteome</keyword>
<evidence type="ECO:0000313" key="5">
    <source>
        <dbReference type="EMBL" id="BDD00760.1"/>
    </source>
</evidence>
<reference evidence="5 8" key="1">
    <citation type="submission" date="2021-12" db="EMBL/GenBank/DDBJ databases">
        <title>Genome sequencing of bacteria with rrn-lacking chromosome and rrn-plasmid.</title>
        <authorList>
            <person name="Anda M."/>
            <person name="Iwasaki W."/>
        </authorList>
    </citation>
    <scope>NUCLEOTIDE SEQUENCE [LARGE SCALE GENOMIC DNA]</scope>
    <source>
        <strain evidence="5 8">NBRC 101262</strain>
        <plasmid evidence="5 8">pPP1</plasmid>
        <plasmid evidence="6 8">pPP2</plasmid>
    </source>
</reference>
<evidence type="ECO:0000313" key="3">
    <source>
        <dbReference type="EMBL" id="BDC99864.1"/>
    </source>
</evidence>
<dbReference type="EMBL" id="AP025292">
    <property type="protein sequence ID" value="BDC99864.1"/>
    <property type="molecule type" value="Genomic_DNA"/>
</dbReference>
<dbReference type="InterPro" id="IPR036397">
    <property type="entry name" value="RNaseH_sf"/>
</dbReference>
<evidence type="ECO:0000259" key="1">
    <source>
        <dbReference type="Pfam" id="PF13358"/>
    </source>
</evidence>
<dbReference type="Gene3D" id="3.30.420.10">
    <property type="entry name" value="Ribonuclease H-like superfamily/Ribonuclease H"/>
    <property type="match status" value="1"/>
</dbReference>
<name>A0ABM7VIH8_9BACT</name>
<accession>A0ABM7VIH8</accession>
<geneLocation type="plasmid" evidence="6 8">
    <name>pPP2</name>
</geneLocation>
<organism evidence="5 8">
    <name type="scientific">Persicobacter psychrovividus</name>
    <dbReference type="NCBI Taxonomy" id="387638"/>
    <lineage>
        <taxon>Bacteria</taxon>
        <taxon>Pseudomonadati</taxon>
        <taxon>Bacteroidota</taxon>
        <taxon>Cytophagia</taxon>
        <taxon>Cytophagales</taxon>
        <taxon>Persicobacteraceae</taxon>
        <taxon>Persicobacter</taxon>
    </lineage>
</organism>
<evidence type="ECO:0000313" key="4">
    <source>
        <dbReference type="EMBL" id="BDD00263.1"/>
    </source>
</evidence>
<dbReference type="Proteomes" id="UP001354989">
    <property type="component" value="Chromosome"/>
</dbReference>
<dbReference type="InterPro" id="IPR038717">
    <property type="entry name" value="Tc1-like_DDE_dom"/>
</dbReference>
<feature type="domain" description="Tc1-like transposase DDE" evidence="1">
    <location>
        <begin position="10"/>
        <end position="183"/>
    </location>
</feature>
<dbReference type="Proteomes" id="UP001354989">
    <property type="component" value="Plasmid pPP2"/>
</dbReference>
<gene>
    <name evidence="2" type="ORF">PEPS_00920</name>
    <name evidence="3" type="ORF">PEPS_21450</name>
    <name evidence="4" type="ORF">PEPS_25430</name>
    <name evidence="5" type="ORF">PEPS_30400</name>
    <name evidence="6" type="ORF">PEPS_36410</name>
    <name evidence="7" type="ORF">PEPS_37130</name>
</gene>
<evidence type="ECO:0000313" key="7">
    <source>
        <dbReference type="EMBL" id="BDD01433.1"/>
    </source>
</evidence>
<evidence type="ECO:0000313" key="8">
    <source>
        <dbReference type="Proteomes" id="UP001354989"/>
    </source>
</evidence>
<evidence type="ECO:0000313" key="6">
    <source>
        <dbReference type="EMBL" id="BDD01361.1"/>
    </source>
</evidence>
<dbReference type="EMBL" id="AP025293">
    <property type="protein sequence ID" value="BDD00760.1"/>
    <property type="molecule type" value="Genomic_DNA"/>
</dbReference>
<sequence>MEQSDDVVTISVDEKTGIQAKQNIKITTAKSGQVKRVDPEYKRNGTTCLIAGLNIMDGEVTKYQLGQTRNEEDFCKFIESIIDKYPNKKIVFIADQLNTHKSESLVKLIADKVNYDSDLGKKGRCGVLKTMKSRMEFLEDKDHKIRFQYTPKHCSWLNQIENWFGRLQKHVIRNGQFNSVPNLERKITNYIEYYNERWKKPIEWCFGGF</sequence>
<proteinExistence type="predicted"/>
<dbReference type="EMBL" id="AP025294">
    <property type="protein sequence ID" value="BDD01433.1"/>
    <property type="molecule type" value="Genomic_DNA"/>
</dbReference>